<keyword evidence="4" id="KW-1185">Reference proteome</keyword>
<dbReference type="RefSeq" id="WP_272753150.1">
    <property type="nucleotide sequence ID" value="NZ_JAQQLF010000028.1"/>
</dbReference>
<evidence type="ECO:0000313" key="3">
    <source>
        <dbReference type="EMBL" id="MDC7718946.1"/>
    </source>
</evidence>
<dbReference type="PANTHER" id="PTHR13847">
    <property type="entry name" value="SARCOSINE DEHYDROGENASE-RELATED"/>
    <property type="match status" value="1"/>
</dbReference>
<accession>A0ABT5J299</accession>
<dbReference type="SUPFAM" id="SSF51905">
    <property type="entry name" value="FAD/NAD(P)-binding domain"/>
    <property type="match status" value="1"/>
</dbReference>
<dbReference type="Proteomes" id="UP001219956">
    <property type="component" value="Unassembled WGS sequence"/>
</dbReference>
<dbReference type="Gene3D" id="3.30.9.10">
    <property type="entry name" value="D-Amino Acid Oxidase, subunit A, domain 2"/>
    <property type="match status" value="1"/>
</dbReference>
<evidence type="ECO:0000313" key="4">
    <source>
        <dbReference type="Proteomes" id="UP001219956"/>
    </source>
</evidence>
<dbReference type="EMBL" id="JAQQLF010000028">
    <property type="protein sequence ID" value="MDC7718946.1"/>
    <property type="molecule type" value="Genomic_DNA"/>
</dbReference>
<dbReference type="InterPro" id="IPR036188">
    <property type="entry name" value="FAD/NAD-bd_sf"/>
</dbReference>
<protein>
    <submittedName>
        <fullName evidence="3">FAD-dependent oxidoreductase</fullName>
    </submittedName>
</protein>
<evidence type="ECO:0000259" key="2">
    <source>
        <dbReference type="Pfam" id="PF01266"/>
    </source>
</evidence>
<dbReference type="Gene3D" id="3.50.50.60">
    <property type="entry name" value="FAD/NAD(P)-binding domain"/>
    <property type="match status" value="1"/>
</dbReference>
<dbReference type="InterPro" id="IPR006076">
    <property type="entry name" value="FAD-dep_OxRdtase"/>
</dbReference>
<dbReference type="Pfam" id="PF01266">
    <property type="entry name" value="DAO"/>
    <property type="match status" value="1"/>
</dbReference>
<keyword evidence="1" id="KW-0560">Oxidoreductase</keyword>
<name>A0ABT5J299_9NEIS</name>
<gene>
    <name evidence="3" type="ORF">PQU95_17225</name>
</gene>
<comment type="caution">
    <text evidence="3">The sequence shown here is derived from an EMBL/GenBank/DDBJ whole genome shotgun (WGS) entry which is preliminary data.</text>
</comment>
<feature type="domain" description="FAD dependent oxidoreductase" evidence="2">
    <location>
        <begin position="51"/>
        <end position="397"/>
    </location>
</feature>
<proteinExistence type="predicted"/>
<organism evidence="3 4">
    <name type="scientific">Vogesella aquatica</name>
    <dbReference type="NCBI Taxonomy" id="2984206"/>
    <lineage>
        <taxon>Bacteria</taxon>
        <taxon>Pseudomonadati</taxon>
        <taxon>Pseudomonadota</taxon>
        <taxon>Betaproteobacteria</taxon>
        <taxon>Neisseriales</taxon>
        <taxon>Chromobacteriaceae</taxon>
        <taxon>Vogesella</taxon>
    </lineage>
</organism>
<sequence length="466" mass="51460">MAQTVYERLPPSADTIRHALAASKATPFWLDDVDRGPAAPALQGEVRSALLIVGGGFLGLWSALMAKERQPGRDVVLLEAGRVGQAASGRNGGFCEASLTHGEDNGLKRWPEEFARLEELGLDNLNQLEATLTRYGIDCDFERTGVLEVAVEPYQTARFDGEGCLDEAAIRAEVNSPTFLAGHWDRDGTAMIHPGKLVAGLARVARQLGVRFFEHSAATGISHQDALVRVDTAQGHVLAQRVILATNAFPSLLKRYRWHTIPVYDYVLMTEPLSAGQLAAIGWQHRQGIADVGNQFHYYRLTRDNRILFGGYDAIYHLGGKIKPEYEERPESFERLASHFFTTFPQLAGLRFSHRWAGVIDTSSRFCAFFTDAMGGKVALAAGFTGLGVGATRFAANVLLDKVEGLDTERTRLRMVREMPLPFPPEPLTYTVVQAMRWSLDRADHHHGRRNAFLRGMDALGLGFDS</sequence>
<evidence type="ECO:0000256" key="1">
    <source>
        <dbReference type="ARBA" id="ARBA00023002"/>
    </source>
</evidence>
<dbReference type="PANTHER" id="PTHR13847:SF281">
    <property type="entry name" value="FAD DEPENDENT OXIDOREDUCTASE DOMAIN-CONTAINING PROTEIN"/>
    <property type="match status" value="1"/>
</dbReference>
<reference evidence="3 4" key="1">
    <citation type="submission" date="2023-01" db="EMBL/GenBank/DDBJ databases">
        <title>Novel species of the genus Vogesella isolated from rivers.</title>
        <authorList>
            <person name="Lu H."/>
        </authorList>
    </citation>
    <scope>NUCLEOTIDE SEQUENCE [LARGE SCALE GENOMIC DNA]</scope>
    <source>
        <strain evidence="3 4">DC21W</strain>
    </source>
</reference>